<keyword evidence="2" id="KW-1185">Reference proteome</keyword>
<protein>
    <submittedName>
        <fullName evidence="1">Uncharacterized protein</fullName>
    </submittedName>
</protein>
<sequence length="93" mass="9649">MSEVHIGGYASGAISRESGDAAPMGAADWLSLAAAPVFAIMALLTATQHGSTADILCSAGHGSSPPSGMTLMYALMSVFHAAPWVRRVCRRWS</sequence>
<geneLocation type="plasmid" evidence="1 2">
    <name>p_unnamed2</name>
</geneLocation>
<name>A0ACD4CXG3_9HYPH</name>
<evidence type="ECO:0000313" key="2">
    <source>
        <dbReference type="Proteomes" id="UP001061991"/>
    </source>
</evidence>
<evidence type="ECO:0000313" key="1">
    <source>
        <dbReference type="EMBL" id="UXN58256.1"/>
    </source>
</evidence>
<organism evidence="1 2">
    <name type="scientific">Phyllobacterium zundukense</name>
    <dbReference type="NCBI Taxonomy" id="1867719"/>
    <lineage>
        <taxon>Bacteria</taxon>
        <taxon>Pseudomonadati</taxon>
        <taxon>Pseudomonadota</taxon>
        <taxon>Alphaproteobacteria</taxon>
        <taxon>Hyphomicrobiales</taxon>
        <taxon>Phyllobacteriaceae</taxon>
        <taxon>Phyllobacterium</taxon>
    </lineage>
</organism>
<gene>
    <name evidence="1" type="ORF">N8E88_05460</name>
</gene>
<accession>A0ACD4CXG3</accession>
<reference evidence="1" key="1">
    <citation type="submission" date="2022-09" db="EMBL/GenBank/DDBJ databases">
        <title>Interaction between co-microsymbionts with complementary sets of symbiotic genes in legume-rhizobium systems.</title>
        <authorList>
            <person name="Safronova V."/>
            <person name="Sazanova A."/>
            <person name="Afonin A."/>
            <person name="Chirak E."/>
        </authorList>
    </citation>
    <scope>NUCLEOTIDE SEQUENCE</scope>
    <source>
        <strain evidence="1">A18/3m</strain>
    </source>
</reference>
<proteinExistence type="predicted"/>
<keyword evidence="1" id="KW-0614">Plasmid</keyword>
<dbReference type="EMBL" id="CP104971">
    <property type="protein sequence ID" value="UXN58256.1"/>
    <property type="molecule type" value="Genomic_DNA"/>
</dbReference>
<dbReference type="Proteomes" id="UP001061991">
    <property type="component" value="Plasmid p_unnamed2"/>
</dbReference>